<dbReference type="Pfam" id="PF00144">
    <property type="entry name" value="Beta-lactamase"/>
    <property type="match status" value="1"/>
</dbReference>
<dbReference type="SUPFAM" id="SSF56601">
    <property type="entry name" value="beta-lactamase/transpeptidase-like"/>
    <property type="match status" value="1"/>
</dbReference>
<dbReference type="OrthoDB" id="2121828at2759"/>
<feature type="domain" description="Plastocyanin-like" evidence="8">
    <location>
        <begin position="558"/>
        <end position="713"/>
    </location>
</feature>
<keyword evidence="6" id="KW-0325">Glycoprotein</keyword>
<evidence type="ECO:0000259" key="8">
    <source>
        <dbReference type="Pfam" id="PF00394"/>
    </source>
</evidence>
<name>A0A9P5BD16_9HYPO</name>
<dbReference type="InterPro" id="IPR017762">
    <property type="entry name" value="Multicopper_oxidase_fun"/>
</dbReference>
<feature type="domain" description="Beta-lactamase-related" evidence="7">
    <location>
        <begin position="34"/>
        <end position="108"/>
    </location>
</feature>
<dbReference type="Pfam" id="PF07731">
    <property type="entry name" value="Cu-oxidase_2"/>
    <property type="match status" value="1"/>
</dbReference>
<keyword evidence="4" id="KW-0560">Oxidoreductase</keyword>
<dbReference type="InterPro" id="IPR011707">
    <property type="entry name" value="Cu-oxidase-like_N"/>
</dbReference>
<evidence type="ECO:0000313" key="12">
    <source>
        <dbReference type="Proteomes" id="UP000737391"/>
    </source>
</evidence>
<dbReference type="Pfam" id="PF07732">
    <property type="entry name" value="Cu-oxidase_3"/>
    <property type="match status" value="1"/>
</dbReference>
<keyword evidence="3" id="KW-0732">Signal</keyword>
<dbReference type="InterPro" id="IPR001117">
    <property type="entry name" value="Cu-oxidase_2nd"/>
</dbReference>
<dbReference type="Pfam" id="PF00394">
    <property type="entry name" value="Cu-oxidase"/>
    <property type="match status" value="1"/>
</dbReference>
<evidence type="ECO:0000256" key="6">
    <source>
        <dbReference type="ARBA" id="ARBA00023180"/>
    </source>
</evidence>
<comment type="caution">
    <text evidence="11">The sequence shown here is derived from an EMBL/GenBank/DDBJ whole genome shotgun (WGS) entry which is preliminary data.</text>
</comment>
<evidence type="ECO:0000313" key="11">
    <source>
        <dbReference type="EMBL" id="KAF4500127.1"/>
    </source>
</evidence>
<keyword evidence="12" id="KW-1185">Reference proteome</keyword>
<keyword evidence="2" id="KW-0479">Metal-binding</keyword>
<dbReference type="InterPro" id="IPR011706">
    <property type="entry name" value="Cu-oxidase_C"/>
</dbReference>
<evidence type="ECO:0000256" key="4">
    <source>
        <dbReference type="ARBA" id="ARBA00023002"/>
    </source>
</evidence>
<evidence type="ECO:0000256" key="5">
    <source>
        <dbReference type="ARBA" id="ARBA00023008"/>
    </source>
</evidence>
<keyword evidence="5" id="KW-0186">Copper</keyword>
<dbReference type="EMBL" id="LUFC02000215">
    <property type="protein sequence ID" value="KAF4500127.1"/>
    <property type="molecule type" value="Genomic_DNA"/>
</dbReference>
<dbReference type="InterPro" id="IPR001466">
    <property type="entry name" value="Beta-lactam-related"/>
</dbReference>
<dbReference type="AlphaFoldDB" id="A0A9P5BD16"/>
<dbReference type="GO" id="GO:0005507">
    <property type="term" value="F:copper ion binding"/>
    <property type="evidence" value="ECO:0007669"/>
    <property type="project" value="InterPro"/>
</dbReference>
<dbReference type="PROSITE" id="PS00080">
    <property type="entry name" value="MULTICOPPER_OXIDASE2"/>
    <property type="match status" value="1"/>
</dbReference>
<dbReference type="InterPro" id="IPR002355">
    <property type="entry name" value="Cu_oxidase_Cu_BS"/>
</dbReference>
<dbReference type="InterPro" id="IPR035666">
    <property type="entry name" value="MCO_CuRO_3"/>
</dbReference>
<comment type="similarity">
    <text evidence="1">Belongs to the multicopper oxidase family.</text>
</comment>
<dbReference type="PANTHER" id="PTHR11709:SF394">
    <property type="entry name" value="FI03373P-RELATED"/>
    <property type="match status" value="1"/>
</dbReference>
<evidence type="ECO:0000256" key="1">
    <source>
        <dbReference type="ARBA" id="ARBA00010609"/>
    </source>
</evidence>
<organism evidence="11 12">
    <name type="scientific">Fusarium agapanthi</name>
    <dbReference type="NCBI Taxonomy" id="1803897"/>
    <lineage>
        <taxon>Eukaryota</taxon>
        <taxon>Fungi</taxon>
        <taxon>Dikarya</taxon>
        <taxon>Ascomycota</taxon>
        <taxon>Pezizomycotina</taxon>
        <taxon>Sordariomycetes</taxon>
        <taxon>Hypocreomycetidae</taxon>
        <taxon>Hypocreales</taxon>
        <taxon>Nectriaceae</taxon>
        <taxon>Fusarium</taxon>
        <taxon>Fusarium fujikuroi species complex</taxon>
    </lineage>
</organism>
<accession>A0A9P5BD16</accession>
<dbReference type="NCBIfam" id="TIGR03390">
    <property type="entry name" value="ascorbOXfungal"/>
    <property type="match status" value="1"/>
</dbReference>
<dbReference type="Gene3D" id="3.40.710.10">
    <property type="entry name" value="DD-peptidase/beta-lactamase superfamily"/>
    <property type="match status" value="2"/>
</dbReference>
<protein>
    <submittedName>
        <fullName evidence="11">L-ascorbate oxidase</fullName>
    </submittedName>
</protein>
<gene>
    <name evidence="11" type="ORF">FAGAP_3703</name>
</gene>
<dbReference type="PANTHER" id="PTHR11709">
    <property type="entry name" value="MULTI-COPPER OXIDASE"/>
    <property type="match status" value="1"/>
</dbReference>
<evidence type="ECO:0000259" key="10">
    <source>
        <dbReference type="Pfam" id="PF07732"/>
    </source>
</evidence>
<feature type="domain" description="Plastocyanin-like" evidence="9">
    <location>
        <begin position="816"/>
        <end position="952"/>
    </location>
</feature>
<dbReference type="SUPFAM" id="SSF49503">
    <property type="entry name" value="Cupredoxins"/>
    <property type="match status" value="3"/>
</dbReference>
<dbReference type="CDD" id="cd13873">
    <property type="entry name" value="CuRO_2_AAO_like_2"/>
    <property type="match status" value="1"/>
</dbReference>
<reference evidence="11" key="1">
    <citation type="submission" date="2020-01" db="EMBL/GenBank/DDBJ databases">
        <title>Identification and distribution of gene clusters putatively required for synthesis of sphingolipid metabolism inhibitors in phylogenetically diverse species of the filamentous fungus Fusarium.</title>
        <authorList>
            <person name="Kim H.-S."/>
            <person name="Busman M."/>
            <person name="Brown D.W."/>
            <person name="Divon H."/>
            <person name="Uhlig S."/>
            <person name="Proctor R.H."/>
        </authorList>
    </citation>
    <scope>NUCLEOTIDE SEQUENCE</scope>
    <source>
        <strain evidence="11">NRRL 31653</strain>
    </source>
</reference>
<dbReference type="Gene3D" id="2.60.40.420">
    <property type="entry name" value="Cupredoxins - blue copper proteins"/>
    <property type="match status" value="3"/>
</dbReference>
<dbReference type="InterPro" id="IPR033138">
    <property type="entry name" value="Cu_oxidase_CS"/>
</dbReference>
<feature type="domain" description="Plastocyanin-like" evidence="10">
    <location>
        <begin position="433"/>
        <end position="545"/>
    </location>
</feature>
<dbReference type="InterPro" id="IPR008972">
    <property type="entry name" value="Cupredoxin"/>
</dbReference>
<dbReference type="GO" id="GO:0016491">
    <property type="term" value="F:oxidoreductase activity"/>
    <property type="evidence" value="ECO:0007669"/>
    <property type="project" value="UniProtKB-KW"/>
</dbReference>
<evidence type="ECO:0000259" key="9">
    <source>
        <dbReference type="Pfam" id="PF07731"/>
    </source>
</evidence>
<dbReference type="Proteomes" id="UP000737391">
    <property type="component" value="Unassembled WGS sequence"/>
</dbReference>
<dbReference type="InterPro" id="IPR012338">
    <property type="entry name" value="Beta-lactam/transpept-like"/>
</dbReference>
<dbReference type="CDD" id="cd13895">
    <property type="entry name" value="CuRO_3_AAO_like_2"/>
    <property type="match status" value="1"/>
</dbReference>
<evidence type="ECO:0000256" key="3">
    <source>
        <dbReference type="ARBA" id="ARBA00022729"/>
    </source>
</evidence>
<evidence type="ECO:0000259" key="7">
    <source>
        <dbReference type="Pfam" id="PF00144"/>
    </source>
</evidence>
<sequence>MDNKYNASLSGGTSTWEEIFNLAEADIQQACLTSGTPGLAIGVLGRDGKVFDKYLGSRDVNQGLRPNADTVFNIGSMRKGFTALSIACLVTDGAIHWDDHVDTFLDELRHTNLREVPTPSISSDTVAFSAGGIQSCIRDLLLFYGSLLQAIATSTKVEELNVNAEELRTIFDVAIPLKVPKVLREQSYGMGWARTQLPSQISEITGNSGLLDTYPTIGDLANGPLLLHLAGNNLGCSSSVYLMPELGTGIIVLGNSLGHCDATDWTARILTQAFLSGKIDRPFSQFFTAAALQGRSAMERVQTILDSERQPTEPPGPLTKYQGCFWPRSNQFCVSILFENHGHLTMSLQSRDDEKYSLRHYEQHTFVFNESFDRIIERQLNLTVNLVLMIRGRVCNMKFNLLAVLPLLALAAAKCKVHDQTFTPDHVLEATLEDIKVNCKSRQSVVFNGTFPGPTLLLKEEQTVWIRVYNRLPDQNLTVHWHGLSQRAAPFSDGTPLVSQWPIPANNFFDYEIRPQHGDAGTYFYHSHVGLQSLTAHGVLIVKDADKPEYKYDGDLALIVADNYDAADETIEAGLLGDPFKWSGEPQAITINGNSGNQSFDTASDISCTPHVIEVDPGKTYRMRFIGATALSMIKLGIDGHDKLTVIEADGSYTKPAKVDHVQISSGQRFSYLLKTKPAKDVCHGEDSQFWVRYESRDRPKQISGYAILRYKCPKGPKLPRTLPPSPPVVLPNKTYDYLEYKLEGLSKYNNKAFPRLSEVTRTVTIQINQVLTTGQYENGTLNGTVAWAQNGLPWKESVQADHNQVPYLIQVYETGQTPNYTLALEHGGFDPNTKAFPAKVGEVLDIVWQNNNGPTGGWDFHPMHVHGYHVYDLGSGNGTYDAHENEKHFKNFTPVLRDSTNLYRYAVKGVPHHTAGWRAWRIKINEENIGAWMMHCHILQHQVMGMATVWVFGDAQEIKGKFPALPYSQGYLNYGGSAYGTGSKAPVVNHYYSDDN</sequence>
<evidence type="ECO:0000256" key="2">
    <source>
        <dbReference type="ARBA" id="ARBA00022723"/>
    </source>
</evidence>
<dbReference type="PROSITE" id="PS00079">
    <property type="entry name" value="MULTICOPPER_OXIDASE1"/>
    <property type="match status" value="1"/>
</dbReference>
<dbReference type="InterPro" id="IPR045087">
    <property type="entry name" value="Cu-oxidase_fam"/>
</dbReference>
<proteinExistence type="inferred from homology"/>